<dbReference type="GO" id="GO:0007165">
    <property type="term" value="P:signal transduction"/>
    <property type="evidence" value="ECO:0007669"/>
    <property type="project" value="InterPro"/>
</dbReference>
<sequence>MRIDTPASKIIRLAADKLGLRADQPDDLKLCEVRSTGERILYKESDLSISYGLSLNGRLFLAPADHLDA</sequence>
<dbReference type="InterPro" id="IPR029071">
    <property type="entry name" value="Ubiquitin-like_domsf"/>
</dbReference>
<feature type="non-terminal residue" evidence="2">
    <location>
        <position position="1"/>
    </location>
</feature>
<dbReference type="Gene3D" id="3.10.20.90">
    <property type="entry name" value="Phosphatidylinositol 3-kinase Catalytic Subunit, Chain A, domain 1"/>
    <property type="match status" value="1"/>
</dbReference>
<dbReference type="PROSITE" id="PS50200">
    <property type="entry name" value="RA"/>
    <property type="match status" value="1"/>
</dbReference>
<dbReference type="AlphaFoldDB" id="A0A8S2SGV5"/>
<name>A0A8S2SGV5_9BILA</name>
<protein>
    <recommendedName>
        <fullName evidence="1">Ras-associating domain-containing protein</fullName>
    </recommendedName>
</protein>
<dbReference type="InterPro" id="IPR000159">
    <property type="entry name" value="RA_dom"/>
</dbReference>
<evidence type="ECO:0000259" key="1">
    <source>
        <dbReference type="PROSITE" id="PS50200"/>
    </source>
</evidence>
<comment type="caution">
    <text evidence="2">The sequence shown here is derived from an EMBL/GenBank/DDBJ whole genome shotgun (WGS) entry which is preliminary data.</text>
</comment>
<organism evidence="2 3">
    <name type="scientific">Rotaria magnacalcarata</name>
    <dbReference type="NCBI Taxonomy" id="392030"/>
    <lineage>
        <taxon>Eukaryota</taxon>
        <taxon>Metazoa</taxon>
        <taxon>Spiralia</taxon>
        <taxon>Gnathifera</taxon>
        <taxon>Rotifera</taxon>
        <taxon>Eurotatoria</taxon>
        <taxon>Bdelloidea</taxon>
        <taxon>Philodinida</taxon>
        <taxon>Philodinidae</taxon>
        <taxon>Rotaria</taxon>
    </lineage>
</organism>
<evidence type="ECO:0000313" key="3">
    <source>
        <dbReference type="Proteomes" id="UP000676336"/>
    </source>
</evidence>
<feature type="domain" description="Ras-associating" evidence="1">
    <location>
        <begin position="1"/>
        <end position="66"/>
    </location>
</feature>
<dbReference type="EMBL" id="CAJOBI010023443">
    <property type="protein sequence ID" value="CAF4230396.1"/>
    <property type="molecule type" value="Genomic_DNA"/>
</dbReference>
<dbReference type="Proteomes" id="UP000676336">
    <property type="component" value="Unassembled WGS sequence"/>
</dbReference>
<evidence type="ECO:0000313" key="2">
    <source>
        <dbReference type="EMBL" id="CAF4230396.1"/>
    </source>
</evidence>
<dbReference type="SUPFAM" id="SSF54236">
    <property type="entry name" value="Ubiquitin-like"/>
    <property type="match status" value="1"/>
</dbReference>
<accession>A0A8S2SGV5</accession>
<reference evidence="2" key="1">
    <citation type="submission" date="2021-02" db="EMBL/GenBank/DDBJ databases">
        <authorList>
            <person name="Nowell W R."/>
        </authorList>
    </citation>
    <scope>NUCLEOTIDE SEQUENCE</scope>
</reference>
<gene>
    <name evidence="2" type="ORF">SMN809_LOCUS23112</name>
</gene>
<proteinExistence type="predicted"/>